<proteinExistence type="predicted"/>
<keyword evidence="2" id="KW-0540">Nuclease</keyword>
<dbReference type="EMBL" id="VGJX01000548">
    <property type="protein sequence ID" value="MBM3275367.1"/>
    <property type="molecule type" value="Genomic_DNA"/>
</dbReference>
<dbReference type="AlphaFoldDB" id="A0A937X6S8"/>
<accession>A0A937X6S8</accession>
<dbReference type="InterPro" id="IPR012296">
    <property type="entry name" value="Nuclease_put_TT1808"/>
</dbReference>
<keyword evidence="2" id="KW-0255">Endonuclease</keyword>
<dbReference type="InterPro" id="IPR011335">
    <property type="entry name" value="Restrct_endonuc-II-like"/>
</dbReference>
<evidence type="ECO:0000313" key="3">
    <source>
        <dbReference type="Proteomes" id="UP000703893"/>
    </source>
</evidence>
<evidence type="ECO:0000313" key="2">
    <source>
        <dbReference type="EMBL" id="MBM3275367.1"/>
    </source>
</evidence>
<dbReference type="Proteomes" id="UP000703893">
    <property type="component" value="Unassembled WGS sequence"/>
</dbReference>
<dbReference type="GO" id="GO:0004519">
    <property type="term" value="F:endonuclease activity"/>
    <property type="evidence" value="ECO:0007669"/>
    <property type="project" value="UniProtKB-KW"/>
</dbReference>
<dbReference type="Pfam" id="PF05685">
    <property type="entry name" value="Uma2"/>
    <property type="match status" value="1"/>
</dbReference>
<feature type="domain" description="Putative restriction endonuclease" evidence="1">
    <location>
        <begin position="25"/>
        <end position="83"/>
    </location>
</feature>
<dbReference type="CDD" id="cd06260">
    <property type="entry name" value="DUF820-like"/>
    <property type="match status" value="1"/>
</dbReference>
<dbReference type="SUPFAM" id="SSF52980">
    <property type="entry name" value="Restriction endonuclease-like"/>
    <property type="match status" value="1"/>
</dbReference>
<sequence length="85" mass="9566">MANRDSTLPRTQEEFAVWVDERQEIDHLTHYEFLNGRVVMNPPAGFPHGSTGSRLQHLLTNQVFANHLGEVFDASQGFELPSGDT</sequence>
<organism evidence="2 3">
    <name type="scientific">Candidatus Tanganyikabacteria bacterium</name>
    <dbReference type="NCBI Taxonomy" id="2961651"/>
    <lineage>
        <taxon>Bacteria</taxon>
        <taxon>Bacillati</taxon>
        <taxon>Candidatus Sericytochromatia</taxon>
        <taxon>Candidatus Tanganyikabacteria</taxon>
    </lineage>
</organism>
<gene>
    <name evidence="2" type="ORF">FJZ00_09450</name>
</gene>
<protein>
    <submittedName>
        <fullName evidence="2">Uma2 family endonuclease</fullName>
    </submittedName>
</protein>
<name>A0A937X6S8_9BACT</name>
<comment type="caution">
    <text evidence="2">The sequence shown here is derived from an EMBL/GenBank/DDBJ whole genome shotgun (WGS) entry which is preliminary data.</text>
</comment>
<reference evidence="2 3" key="1">
    <citation type="submission" date="2019-03" db="EMBL/GenBank/DDBJ databases">
        <title>Lake Tanganyika Metagenome-Assembled Genomes (MAGs).</title>
        <authorList>
            <person name="Tran P."/>
        </authorList>
    </citation>
    <scope>NUCLEOTIDE SEQUENCE [LARGE SCALE GENOMIC DNA]</scope>
    <source>
        <strain evidence="2">K_DeepCast_65m_m2_236</strain>
    </source>
</reference>
<evidence type="ECO:0000259" key="1">
    <source>
        <dbReference type="Pfam" id="PF05685"/>
    </source>
</evidence>
<dbReference type="Gene3D" id="3.90.1570.10">
    <property type="entry name" value="tt1808, chain A"/>
    <property type="match status" value="1"/>
</dbReference>
<dbReference type="InterPro" id="IPR008538">
    <property type="entry name" value="Uma2"/>
</dbReference>
<feature type="non-terminal residue" evidence="2">
    <location>
        <position position="85"/>
    </location>
</feature>
<keyword evidence="2" id="KW-0378">Hydrolase</keyword>